<dbReference type="InterPro" id="IPR018194">
    <property type="entry name" value="Ni-dep_hyd_lsu_Ni_BS"/>
</dbReference>
<gene>
    <name evidence="8" type="ordered locus">PERMA_0914</name>
</gene>
<evidence type="ECO:0000256" key="4">
    <source>
        <dbReference type="ARBA" id="ARBA00022596"/>
    </source>
</evidence>
<dbReference type="Gene3D" id="1.10.645.10">
    <property type="entry name" value="Cytochrome-c3 Hydrogenase, chain B"/>
    <property type="match status" value="1"/>
</dbReference>
<feature type="binding site" evidence="7">
    <location>
        <position position="63"/>
    </location>
    <ligand>
        <name>Fe cation</name>
        <dbReference type="ChEBI" id="CHEBI:24875"/>
    </ligand>
</feature>
<dbReference type="EMBL" id="CP001230">
    <property type="protein sequence ID" value="ACO03979.1"/>
    <property type="molecule type" value="Genomic_DNA"/>
</dbReference>
<organism evidence="8 9">
    <name type="scientific">Persephonella marina (strain DSM 14350 / EX-H1)</name>
    <dbReference type="NCBI Taxonomy" id="123214"/>
    <lineage>
        <taxon>Bacteria</taxon>
        <taxon>Pseudomonadati</taxon>
        <taxon>Aquificota</taxon>
        <taxon>Aquificia</taxon>
        <taxon>Aquificales</taxon>
        <taxon>Hydrogenothermaceae</taxon>
        <taxon>Persephonella</taxon>
    </lineage>
</organism>
<accession>C0QPV5</accession>
<dbReference type="PANTHER" id="PTHR42958:SF4">
    <property type="entry name" value="HYDROGENASE EXPRESSION_FORMATION PROTEIN HUPK"/>
    <property type="match status" value="1"/>
</dbReference>
<dbReference type="GO" id="GO:0016151">
    <property type="term" value="F:nickel cation binding"/>
    <property type="evidence" value="ECO:0007669"/>
    <property type="project" value="InterPro"/>
</dbReference>
<dbReference type="GO" id="GO:0008901">
    <property type="term" value="F:ferredoxin hydrogenase activity"/>
    <property type="evidence" value="ECO:0007669"/>
    <property type="project" value="InterPro"/>
</dbReference>
<dbReference type="InterPro" id="IPR050867">
    <property type="entry name" value="NiFe/NiFeSe_hydrgnase_LSU"/>
</dbReference>
<dbReference type="HOGENOM" id="CLU_030087_1_1_0"/>
<evidence type="ECO:0000313" key="9">
    <source>
        <dbReference type="Proteomes" id="UP000001366"/>
    </source>
</evidence>
<feature type="binding site" evidence="7">
    <location>
        <position position="451"/>
    </location>
    <ligand>
        <name>Ni(2+)</name>
        <dbReference type="ChEBI" id="CHEBI:49786"/>
    </ligand>
</feature>
<dbReference type="InterPro" id="IPR029014">
    <property type="entry name" value="NiFe-Hase_large"/>
</dbReference>
<evidence type="ECO:0000256" key="5">
    <source>
        <dbReference type="ARBA" id="ARBA00022723"/>
    </source>
</evidence>
<comment type="subcellular location">
    <subcellularLocation>
        <location evidence="2">Cell envelope</location>
    </subcellularLocation>
</comment>
<dbReference type="Pfam" id="PF00374">
    <property type="entry name" value="NiFeSe_Hases"/>
    <property type="match status" value="2"/>
</dbReference>
<comment type="cofactor">
    <cofactor evidence="7">
        <name>Fe cation</name>
        <dbReference type="ChEBI" id="CHEBI:24875"/>
    </cofactor>
</comment>
<evidence type="ECO:0000256" key="1">
    <source>
        <dbReference type="ARBA" id="ARBA00001967"/>
    </source>
</evidence>
<keyword evidence="5 7" id="KW-0479">Metal-binding</keyword>
<dbReference type="SUPFAM" id="SSF56762">
    <property type="entry name" value="HydB/Nqo4-like"/>
    <property type="match status" value="1"/>
</dbReference>
<feature type="binding site" evidence="7">
    <location>
        <position position="60"/>
    </location>
    <ligand>
        <name>Ni(2+)</name>
        <dbReference type="ChEBI" id="CHEBI:49786"/>
    </ligand>
</feature>
<dbReference type="STRING" id="123214.PERMA_0914"/>
<feature type="binding site" evidence="7">
    <location>
        <position position="454"/>
    </location>
    <ligand>
        <name>Fe cation</name>
        <dbReference type="ChEBI" id="CHEBI:24875"/>
    </ligand>
</feature>
<keyword evidence="6" id="KW-0560">Oxidoreductase</keyword>
<evidence type="ECO:0000256" key="7">
    <source>
        <dbReference type="PIRSR" id="PIRSR601501-1"/>
    </source>
</evidence>
<dbReference type="GO" id="GO:0030313">
    <property type="term" value="C:cell envelope"/>
    <property type="evidence" value="ECO:0007669"/>
    <property type="project" value="UniProtKB-SubCell"/>
</dbReference>
<feature type="binding site" evidence="7">
    <location>
        <position position="457"/>
    </location>
    <ligand>
        <name>Mg(2+)</name>
        <dbReference type="ChEBI" id="CHEBI:18420"/>
    </ligand>
</feature>
<evidence type="ECO:0000256" key="2">
    <source>
        <dbReference type="ARBA" id="ARBA00004196"/>
    </source>
</evidence>
<name>C0QPV5_PERMH</name>
<keyword evidence="7" id="KW-0460">Magnesium</keyword>
<dbReference type="OrthoDB" id="9761717at2"/>
<dbReference type="PANTHER" id="PTHR42958">
    <property type="entry name" value="HYDROGENASE-2 LARGE CHAIN"/>
    <property type="match status" value="1"/>
</dbReference>
<evidence type="ECO:0000256" key="3">
    <source>
        <dbReference type="ARBA" id="ARBA00009292"/>
    </source>
</evidence>
<keyword evidence="9" id="KW-1185">Reference proteome</keyword>
<feature type="binding site" evidence="7">
    <location>
        <position position="409"/>
    </location>
    <ligand>
        <name>Mg(2+)</name>
        <dbReference type="ChEBI" id="CHEBI:18420"/>
    </ligand>
</feature>
<comment type="cofactor">
    <cofactor evidence="1 7">
        <name>Ni(2+)</name>
        <dbReference type="ChEBI" id="CHEBI:49786"/>
    </cofactor>
</comment>
<dbReference type="eggNOG" id="COG0374">
    <property type="taxonomic scope" value="Bacteria"/>
</dbReference>
<evidence type="ECO:0000256" key="6">
    <source>
        <dbReference type="ARBA" id="ARBA00023002"/>
    </source>
</evidence>
<keyword evidence="4 7" id="KW-0533">Nickel</keyword>
<feature type="binding site" evidence="7">
    <location>
        <position position="63"/>
    </location>
    <ligand>
        <name>Ni(2+)</name>
        <dbReference type="ChEBI" id="CHEBI:49786"/>
    </ligand>
</feature>
<proteinExistence type="inferred from homology"/>
<dbReference type="KEGG" id="pmx:PERMA_0914"/>
<comment type="similarity">
    <text evidence="3">Belongs to the [NiFe]/[NiFeSe] hydrogenase large subunit family.</text>
</comment>
<reference evidence="8 9" key="1">
    <citation type="journal article" date="2009" name="J. Bacteriol.">
        <title>Complete and draft genome sequences of six members of the Aquificales.</title>
        <authorList>
            <person name="Reysenbach A.L."/>
            <person name="Hamamura N."/>
            <person name="Podar M."/>
            <person name="Griffiths E."/>
            <person name="Ferreira S."/>
            <person name="Hochstein R."/>
            <person name="Heidelberg J."/>
            <person name="Johnson J."/>
            <person name="Mead D."/>
            <person name="Pohorille A."/>
            <person name="Sarmiento M."/>
            <person name="Schweighofer K."/>
            <person name="Seshadri R."/>
            <person name="Voytek M.A."/>
        </authorList>
    </citation>
    <scope>NUCLEOTIDE SEQUENCE [LARGE SCALE GENOMIC DNA]</scope>
    <source>
        <strain evidence="9">DSM 14350 / EX-H1</strain>
    </source>
</reference>
<dbReference type="AlphaFoldDB" id="C0QPV5"/>
<sequence>MPKIERKVLHRVEGEIQLKLIWENRRIKDAFIQNLNFRGFEFILENRPPLDALVITPRICGICGHSHLIATVKALEDIYRKNGYSIDISYKASLIRNVTHTVEIIQNHIRWFYLFVMPDFLKLEKDKDILEDFTPLKGDKWKKALGISNEILKIISILSGQWPHTSYAVPGGVMSDPINTDIVEAISITDSVIRFFEEEIIGTDINTYLSVESFDQFMDKINKGDLRRFIELTFKNGMEKTGRAYDRFITVDAILPCVREGVKKKRSCKFDPSRIKEVDSHSFLTKDGTDFSRKRYSWAKAVRYDGLPMETGPLARKAVSKNSLFQDLISRFGDSYLVRIWARIDEIGRMALTLKSYLLSINTKEPSYIKPPVKIENLEGEGTGLIEAARGSLLHRLELEKGKIKKYTIITPTTWNLGPRCERYHSPAEKAIIGLESSLKAEMILRSFDVCSVCTTH</sequence>
<protein>
    <submittedName>
        <fullName evidence="8">Hydrogenase large subunit</fullName>
    </submittedName>
</protein>
<dbReference type="PROSITE" id="PS00507">
    <property type="entry name" value="NI_HGENASE_L_1"/>
    <property type="match status" value="1"/>
</dbReference>
<dbReference type="InterPro" id="IPR001501">
    <property type="entry name" value="Ni-dep_hyd_lsu"/>
</dbReference>
<dbReference type="RefSeq" id="WP_012676217.1">
    <property type="nucleotide sequence ID" value="NC_012440.1"/>
</dbReference>
<evidence type="ECO:0000313" key="8">
    <source>
        <dbReference type="EMBL" id="ACO03979.1"/>
    </source>
</evidence>
<keyword evidence="7" id="KW-0408">Iron</keyword>
<feature type="binding site" evidence="7">
    <location>
        <position position="41"/>
    </location>
    <ligand>
        <name>Mg(2+)</name>
        <dbReference type="ChEBI" id="CHEBI:18420"/>
    </ligand>
</feature>
<dbReference type="PaxDb" id="123214-PERMA_0914"/>
<dbReference type="Proteomes" id="UP000001366">
    <property type="component" value="Chromosome"/>
</dbReference>